<accession>A0ABU9XWG8</accession>
<comment type="caution">
    <text evidence="7">The sequence shown here is derived from an EMBL/GenBank/DDBJ whole genome shotgun (WGS) entry which is preliminary data.</text>
</comment>
<keyword evidence="3" id="KW-0472">Membrane</keyword>
<dbReference type="SUPFAM" id="SSF56935">
    <property type="entry name" value="Porins"/>
    <property type="match status" value="1"/>
</dbReference>
<keyword evidence="8" id="KW-1185">Reference proteome</keyword>
<dbReference type="PANTHER" id="PTHR47234">
    <property type="match status" value="1"/>
</dbReference>
<keyword evidence="7" id="KW-0675">Receptor</keyword>
<keyword evidence="4" id="KW-0998">Cell outer membrane</keyword>
<feature type="domain" description="Secretin/TonB short N-terminal" evidence="6">
    <location>
        <begin position="50"/>
        <end position="101"/>
    </location>
</feature>
<evidence type="ECO:0000313" key="7">
    <source>
        <dbReference type="EMBL" id="MEN2787862.1"/>
    </source>
</evidence>
<keyword evidence="2" id="KW-0813">Transport</keyword>
<dbReference type="Gene3D" id="2.170.130.10">
    <property type="entry name" value="TonB-dependent receptor, plug domain"/>
    <property type="match status" value="1"/>
</dbReference>
<dbReference type="Proteomes" id="UP001404104">
    <property type="component" value="Unassembled WGS sequence"/>
</dbReference>
<sequence>MTTRIHFVAIAALIMPASVGAAPAGGPRKIHLPVQPLANSLQAIARTFGIELLFSTDMLAGRSAPAASGRFDAIEALNRILAGSGLAIQRTPDGSYLVVVAAPSDAKAKPEAIPEILVIGRRTQNADIRRTENDVRPYQVVTRQQIATSHIATVEELAAKRLPANAQSATLSQRGATAFGETASSINLFGLGTAQTLILVDGRRLPQMADEVTGFLQSDVNAISPQAIDRVEAITATAGGIYGPGATAGVVNLVLRREYRGMEVAVTSGVTARGDAPYRRVDARLGFTPDHGATDVMLGLFSSSFAGLEAGARDYLARAAARTFANDPSYIARYFTPASSSLNVVSQDGSALTFKPGYGGAALGAAYSYAVPADGRAAAALAQELTANAGMLDTTPTATAAGGGASLLSGRRTRSIIASVRHRAGPIELFADYLRLTNQGHAVVSYTTMGTTLAAEDPGNPFTQAIEVYAADPDLRHEYDFRTTVTRATGGVIIDLPMRWRGSADYSFGTGRRRLDGRGRYFTLPGLESYFSQTDAVGRPRNPLVDYSAYVASFDGLYGTDSRAFAQTNRFSDATVRVAGPLVRLGGGDLTASFLAERRREQVADGVATASSALLGTVGPTPLAQFSQVTRSLYGELRAPLTSESSALSLLRELELQLAVRHDRSTTQAPLDALAATATRTVQIAGTVYTAGVKVSPAPGIMLRGSVATGEQPLTVTALARRGSSSVSLLPDPKRGNERSIYSFDVIVGGPLRPMPERARSISAGIVVQPVAMPGLRVSLDYIHITNQRQTVDSLAGDSEFFIANEDAVPGRVTRLPLSAADLALGYTAGRIAAVDTGSLQTGATTIDTLNGRLDWIVPTARAGTIALSAAATWQPRFQQVIGFDVPDRNYRNAIDGALAIRGNAGARWSKGAWSVSLDGQFTGRYRITSGIEYLRELFDQDVLLQGGKRVPAQASFDMGIEHRLALPGAGLSGRPRTLELRFGIQDLFDHRPATVINAPGDYSSYADPRRRRFELTVVAGF</sequence>
<proteinExistence type="predicted"/>
<protein>
    <submittedName>
        <fullName evidence="7">TonB-dependent receptor</fullName>
    </submittedName>
</protein>
<dbReference type="InterPro" id="IPR011662">
    <property type="entry name" value="Secretin/TonB_short_N"/>
</dbReference>
<dbReference type="InterPro" id="IPR036942">
    <property type="entry name" value="Beta-barrel_TonB_sf"/>
</dbReference>
<evidence type="ECO:0000313" key="8">
    <source>
        <dbReference type="Proteomes" id="UP001404104"/>
    </source>
</evidence>
<name>A0ABU9XWG8_9SPHN</name>
<dbReference type="InterPro" id="IPR012910">
    <property type="entry name" value="Plug_dom"/>
</dbReference>
<dbReference type="EMBL" id="JBDIMF010000008">
    <property type="protein sequence ID" value="MEN2787862.1"/>
    <property type="molecule type" value="Genomic_DNA"/>
</dbReference>
<evidence type="ECO:0000256" key="2">
    <source>
        <dbReference type="ARBA" id="ARBA00022448"/>
    </source>
</evidence>
<evidence type="ECO:0000256" key="5">
    <source>
        <dbReference type="SAM" id="SignalP"/>
    </source>
</evidence>
<reference evidence="7 8" key="1">
    <citation type="submission" date="2024-05" db="EMBL/GenBank/DDBJ databases">
        <authorList>
            <person name="Liu Q."/>
            <person name="Xin Y.-H."/>
        </authorList>
    </citation>
    <scope>NUCLEOTIDE SEQUENCE [LARGE SCALE GENOMIC DNA]</scope>
    <source>
        <strain evidence="7 8">CGMCC 1.15349</strain>
    </source>
</reference>
<dbReference type="Gene3D" id="3.55.50.30">
    <property type="match status" value="1"/>
</dbReference>
<evidence type="ECO:0000259" key="6">
    <source>
        <dbReference type="SMART" id="SM00965"/>
    </source>
</evidence>
<evidence type="ECO:0000256" key="1">
    <source>
        <dbReference type="ARBA" id="ARBA00004442"/>
    </source>
</evidence>
<dbReference type="SMART" id="SM00965">
    <property type="entry name" value="STN"/>
    <property type="match status" value="1"/>
</dbReference>
<evidence type="ECO:0000256" key="4">
    <source>
        <dbReference type="ARBA" id="ARBA00023237"/>
    </source>
</evidence>
<evidence type="ECO:0000256" key="3">
    <source>
        <dbReference type="ARBA" id="ARBA00023136"/>
    </source>
</evidence>
<organism evidence="7 8">
    <name type="scientific">Sphingomonas qilianensis</name>
    <dbReference type="NCBI Taxonomy" id="1736690"/>
    <lineage>
        <taxon>Bacteria</taxon>
        <taxon>Pseudomonadati</taxon>
        <taxon>Pseudomonadota</taxon>
        <taxon>Alphaproteobacteria</taxon>
        <taxon>Sphingomonadales</taxon>
        <taxon>Sphingomonadaceae</taxon>
        <taxon>Sphingomonas</taxon>
    </lineage>
</organism>
<dbReference type="Gene3D" id="2.40.170.20">
    <property type="entry name" value="TonB-dependent receptor, beta-barrel domain"/>
    <property type="match status" value="1"/>
</dbReference>
<dbReference type="RefSeq" id="WP_345866114.1">
    <property type="nucleotide sequence ID" value="NZ_JBDIMF010000008.1"/>
</dbReference>
<dbReference type="InterPro" id="IPR037066">
    <property type="entry name" value="Plug_dom_sf"/>
</dbReference>
<dbReference type="Pfam" id="PF07715">
    <property type="entry name" value="Plug"/>
    <property type="match status" value="1"/>
</dbReference>
<feature type="chain" id="PRO_5045217615" evidence="5">
    <location>
        <begin position="22"/>
        <end position="1022"/>
    </location>
</feature>
<comment type="subcellular location">
    <subcellularLocation>
        <location evidence="1">Cell outer membrane</location>
    </subcellularLocation>
</comment>
<gene>
    <name evidence="7" type="ORF">ABC969_15725</name>
</gene>
<dbReference type="PANTHER" id="PTHR47234:SF1">
    <property type="entry name" value="TONB-DEPENDENT RECEPTOR"/>
    <property type="match status" value="1"/>
</dbReference>
<keyword evidence="5" id="KW-0732">Signal</keyword>
<feature type="signal peptide" evidence="5">
    <location>
        <begin position="1"/>
        <end position="21"/>
    </location>
</feature>